<evidence type="ECO:0000313" key="9">
    <source>
        <dbReference type="EMBL" id="MFC3675662.1"/>
    </source>
</evidence>
<dbReference type="Pfam" id="PF00015">
    <property type="entry name" value="MCPsignal"/>
    <property type="match status" value="1"/>
</dbReference>
<dbReference type="SUPFAM" id="SSF158472">
    <property type="entry name" value="HAMP domain-like"/>
    <property type="match status" value="1"/>
</dbReference>
<dbReference type="Pfam" id="PF00672">
    <property type="entry name" value="HAMP"/>
    <property type="match status" value="1"/>
</dbReference>
<feature type="region of interest" description="Disordered" evidence="5">
    <location>
        <begin position="776"/>
        <end position="808"/>
    </location>
</feature>
<dbReference type="EMBL" id="JBHRYJ010000001">
    <property type="protein sequence ID" value="MFC3675662.1"/>
    <property type="molecule type" value="Genomic_DNA"/>
</dbReference>
<keyword evidence="1" id="KW-0488">Methylation</keyword>
<evidence type="ECO:0000313" key="10">
    <source>
        <dbReference type="Proteomes" id="UP001595711"/>
    </source>
</evidence>
<evidence type="ECO:0000256" key="2">
    <source>
        <dbReference type="ARBA" id="ARBA00029447"/>
    </source>
</evidence>
<evidence type="ECO:0000256" key="5">
    <source>
        <dbReference type="SAM" id="MobiDB-lite"/>
    </source>
</evidence>
<dbReference type="Pfam" id="PF18947">
    <property type="entry name" value="HAMP_2"/>
    <property type="match status" value="1"/>
</dbReference>
<dbReference type="PANTHER" id="PTHR43531">
    <property type="entry name" value="PROTEIN ICFG"/>
    <property type="match status" value="1"/>
</dbReference>
<sequence length="808" mass="84985">MRLGIRLKLFLAIGVIAAMAVISSLISFGFFGQVRGALGLVAERSIPAVTAALTLSAQSADLAAAAPALAYASAEGERQAALGNLQGKQIQIQRTMAQVDASGISADLRKEVEENVNKLIAAMDAIDKAVVERLKIRDQRAALTKTLTDDHAQFLSLAQPSVDQAVMDMTMEFELVSRSSGPGAGEMIQSILDKQVAGSRAIQALVAKVNQAEGLLAVGAQAETPQAVDHVGADYVNVKADMLDMLDTVHNIYPNADMEKAVKEIAALGDGDNSLLATRKHELAAIARATDALSGSRNTATWLADAVDRTVQSARDETDASTTASMTAIRIAQTSMAVIAAICLISAVVIGWLYIGRRVIDPIVGTTGTMGRLANKDWDTEVKGIERTDEIGDMARAVQTFKEQGQEAEQLQTQIESERKTREAERLEQEALLKDAVGGIVAAANAGDLAQRIDTSRIEGVMRELGEGVNQLLGTVERALGDLGTMLHKLADGDLTHRIRSQYDGLFAKLTGDANQVSDRLATTMAGLSDAARLVRDASAEISTGSQDLASRTESQAAALEQTAASMHEVTATVKQNADNAQAANQLASVARDTAEKGGGVVEQAVTAMNGIEDSARKISDIVSLIDEIAFQTNLLALNASVEAARAGEAGKGFAVVAQEVRALAQRSADASKEIKTLIQASNAQVKSGAQLVNQAGTSLDEIVTAVKKVSDIVAEIAAASTEQARGLEEVNGAVVNMDEMTQRNGALVEETNASAQAMADQARQLAELVGHFRIDGSDATRDEAEAAADLPAEEAEDTDERTAEAAD</sequence>
<feature type="domain" description="HAMP" evidence="8">
    <location>
        <begin position="474"/>
        <end position="526"/>
    </location>
</feature>
<dbReference type="Gene3D" id="1.20.58.920">
    <property type="match status" value="1"/>
</dbReference>
<feature type="transmembrane region" description="Helical" evidence="6">
    <location>
        <begin position="336"/>
        <end position="355"/>
    </location>
</feature>
<organism evidence="9 10">
    <name type="scientific">Ferrovibrio xuzhouensis</name>
    <dbReference type="NCBI Taxonomy" id="1576914"/>
    <lineage>
        <taxon>Bacteria</taxon>
        <taxon>Pseudomonadati</taxon>
        <taxon>Pseudomonadota</taxon>
        <taxon>Alphaproteobacteria</taxon>
        <taxon>Rhodospirillales</taxon>
        <taxon>Rhodospirillaceae</taxon>
        <taxon>Ferrovibrio</taxon>
    </lineage>
</organism>
<dbReference type="Gene3D" id="1.10.287.950">
    <property type="entry name" value="Methyl-accepting chemotaxis protein"/>
    <property type="match status" value="1"/>
</dbReference>
<reference evidence="10" key="1">
    <citation type="journal article" date="2019" name="Int. J. Syst. Evol. Microbiol.">
        <title>The Global Catalogue of Microorganisms (GCM) 10K type strain sequencing project: providing services to taxonomists for standard genome sequencing and annotation.</title>
        <authorList>
            <consortium name="The Broad Institute Genomics Platform"/>
            <consortium name="The Broad Institute Genome Sequencing Center for Infectious Disease"/>
            <person name="Wu L."/>
            <person name="Ma J."/>
        </authorList>
    </citation>
    <scope>NUCLEOTIDE SEQUENCE [LARGE SCALE GENOMIC DNA]</scope>
    <source>
        <strain evidence="10">KCTC 42182</strain>
    </source>
</reference>
<accession>A0ABV7VF50</accession>
<feature type="compositionally biased region" description="Basic and acidic residues" evidence="5">
    <location>
        <begin position="776"/>
        <end position="785"/>
    </location>
</feature>
<dbReference type="RefSeq" id="WP_379724651.1">
    <property type="nucleotide sequence ID" value="NZ_JBHRYJ010000001.1"/>
</dbReference>
<evidence type="ECO:0000259" key="7">
    <source>
        <dbReference type="PROSITE" id="PS50111"/>
    </source>
</evidence>
<dbReference type="PROSITE" id="PS50111">
    <property type="entry name" value="CHEMOTAXIS_TRANSDUC_2"/>
    <property type="match status" value="1"/>
</dbReference>
<keyword evidence="6" id="KW-0472">Membrane</keyword>
<feature type="domain" description="Methyl-accepting transducer" evidence="7">
    <location>
        <begin position="531"/>
        <end position="760"/>
    </location>
</feature>
<dbReference type="InterPro" id="IPR004089">
    <property type="entry name" value="MCPsignal_dom"/>
</dbReference>
<name>A0ABV7VF50_9PROT</name>
<protein>
    <submittedName>
        <fullName evidence="9">Methyl-accepting chemotaxis protein</fullName>
    </submittedName>
</protein>
<comment type="caution">
    <text evidence="9">The sequence shown here is derived from an EMBL/GenBank/DDBJ whole genome shotgun (WGS) entry which is preliminary data.</text>
</comment>
<dbReference type="Gene3D" id="6.10.340.10">
    <property type="match status" value="1"/>
</dbReference>
<evidence type="ECO:0000256" key="4">
    <source>
        <dbReference type="SAM" id="Coils"/>
    </source>
</evidence>
<keyword evidence="4" id="KW-0175">Coiled coil</keyword>
<keyword evidence="10" id="KW-1185">Reference proteome</keyword>
<dbReference type="InterPro" id="IPR003660">
    <property type="entry name" value="HAMP_dom"/>
</dbReference>
<gene>
    <name evidence="9" type="ORF">ACFOOQ_08920</name>
</gene>
<comment type="similarity">
    <text evidence="2">Belongs to the methyl-accepting chemotaxis (MCP) protein family.</text>
</comment>
<dbReference type="Pfam" id="PF21689">
    <property type="entry name" value="TorS_sensor_domain"/>
    <property type="match status" value="1"/>
</dbReference>
<feature type="transmembrane region" description="Helical" evidence="6">
    <location>
        <begin position="9"/>
        <end position="31"/>
    </location>
</feature>
<dbReference type="PANTHER" id="PTHR43531:SF14">
    <property type="entry name" value="METHYL-ACCEPTING CHEMOTAXIS PROTEIN I-RELATED"/>
    <property type="match status" value="1"/>
</dbReference>
<proteinExistence type="inferred from homology"/>
<dbReference type="InterPro" id="IPR038188">
    <property type="entry name" value="TorS_sensor_sf"/>
</dbReference>
<feature type="coiled-coil region" evidence="4">
    <location>
        <begin position="394"/>
        <end position="430"/>
    </location>
</feature>
<keyword evidence="6" id="KW-1133">Transmembrane helix</keyword>
<dbReference type="SMART" id="SM00283">
    <property type="entry name" value="MA"/>
    <property type="match status" value="1"/>
</dbReference>
<dbReference type="CDD" id="cd11386">
    <property type="entry name" value="MCP_signal"/>
    <property type="match status" value="1"/>
</dbReference>
<dbReference type="Proteomes" id="UP001595711">
    <property type="component" value="Unassembled WGS sequence"/>
</dbReference>
<evidence type="ECO:0000259" key="8">
    <source>
        <dbReference type="PROSITE" id="PS50885"/>
    </source>
</evidence>
<evidence type="ECO:0000256" key="6">
    <source>
        <dbReference type="SAM" id="Phobius"/>
    </source>
</evidence>
<keyword evidence="3" id="KW-0807">Transducer</keyword>
<evidence type="ECO:0000256" key="3">
    <source>
        <dbReference type="PROSITE-ProRule" id="PRU00284"/>
    </source>
</evidence>
<evidence type="ECO:0000256" key="1">
    <source>
        <dbReference type="ARBA" id="ARBA00022481"/>
    </source>
</evidence>
<dbReference type="SMART" id="SM00304">
    <property type="entry name" value="HAMP"/>
    <property type="match status" value="2"/>
</dbReference>
<dbReference type="SUPFAM" id="SSF58104">
    <property type="entry name" value="Methyl-accepting chemotaxis protein (MCP) signaling domain"/>
    <property type="match status" value="1"/>
</dbReference>
<feature type="domain" description="HAMP" evidence="8">
    <location>
        <begin position="357"/>
        <end position="410"/>
    </location>
</feature>
<dbReference type="InterPro" id="IPR051310">
    <property type="entry name" value="MCP_chemotaxis"/>
</dbReference>
<dbReference type="PROSITE" id="PS50885">
    <property type="entry name" value="HAMP"/>
    <property type="match status" value="2"/>
</dbReference>
<keyword evidence="6" id="KW-0812">Transmembrane</keyword>